<dbReference type="AlphaFoldDB" id="A0A3M7P3N6"/>
<dbReference type="OrthoDB" id="10175931at2759"/>
<accession>A0A3M7P3N6</accession>
<protein>
    <submittedName>
        <fullName evidence="1">Uncharacterized protein</fullName>
    </submittedName>
</protein>
<dbReference type="Proteomes" id="UP000276133">
    <property type="component" value="Unassembled WGS sequence"/>
</dbReference>
<feature type="non-terminal residue" evidence="1">
    <location>
        <position position="804"/>
    </location>
</feature>
<reference evidence="1 2" key="1">
    <citation type="journal article" date="2018" name="Sci. Rep.">
        <title>Genomic signatures of local adaptation to the degree of environmental predictability in rotifers.</title>
        <authorList>
            <person name="Franch-Gras L."/>
            <person name="Hahn C."/>
            <person name="Garcia-Roger E.M."/>
            <person name="Carmona M.J."/>
            <person name="Serra M."/>
            <person name="Gomez A."/>
        </authorList>
    </citation>
    <scope>NUCLEOTIDE SEQUENCE [LARGE SCALE GENOMIC DNA]</scope>
    <source>
        <strain evidence="1">HYR1</strain>
    </source>
</reference>
<name>A0A3M7P3N6_BRAPC</name>
<evidence type="ECO:0000313" key="2">
    <source>
        <dbReference type="Proteomes" id="UP000276133"/>
    </source>
</evidence>
<proteinExistence type="predicted"/>
<comment type="caution">
    <text evidence="1">The sequence shown here is derived from an EMBL/GenBank/DDBJ whole genome shotgun (WGS) entry which is preliminary data.</text>
</comment>
<keyword evidence="2" id="KW-1185">Reference proteome</keyword>
<organism evidence="1 2">
    <name type="scientific">Brachionus plicatilis</name>
    <name type="common">Marine rotifer</name>
    <name type="synonym">Brachionus muelleri</name>
    <dbReference type="NCBI Taxonomy" id="10195"/>
    <lineage>
        <taxon>Eukaryota</taxon>
        <taxon>Metazoa</taxon>
        <taxon>Spiralia</taxon>
        <taxon>Gnathifera</taxon>
        <taxon>Rotifera</taxon>
        <taxon>Eurotatoria</taxon>
        <taxon>Monogononta</taxon>
        <taxon>Pseudotrocha</taxon>
        <taxon>Ploima</taxon>
        <taxon>Brachionidae</taxon>
        <taxon>Brachionus</taxon>
    </lineage>
</organism>
<sequence length="804" mass="92684">MMYFLDQQSQWEMFNLSVSFNNYDTTLNRYFNVTNNHFGDVRCFNSMKTTNNTLECELLLISQNYAHEFKIEFGDCSTRNFKVEGKFIDGFGTNIPTSLAHHELPDTSIGQEYLLRNSEFKFDANLVGFEFFSVGSGQIEIKVKTPDINQTITSWLINTSPGHNKIFNPYPLFFPKHSQIIVNFVSSSKIPLEKSLFYEDFIFNGTSYVPLKNRNFLFKALIDTGFYFGSINFTKQYDFATDHIIRIGSTEQKFTVSNHKSMELVCTLIEDMDVDCFLSIISQTPENTILADYGTCENETISSTSTIFKSFFGPFLAPSELFPFFSNNKKYLLTNNEFKYDTNLMGFEILATQSGDVRIEVGYFSQCGQLIPCSTYFKRNIQFPQFSQVFLNQTFGLSTGLNEVSIKPILVLKGAVLVLSYIGTGQVGVSNFTELKTYSDYAVVGDSLEELSKEQILVFMVNSVVEDGHFLDEIAVNKTYPLFSTYYQAFKLSNSTINIRTTIDLINGSSVMRELNYYYNDSELINFSYNGPECLVNYENRFYDDLTPNCKLEFHFTSTIDHSGISDLSSPAIYYRADIIKFSINLKLNFIQKHEIVRSWHLFKMDEYQNFSQPILIDENPTFKYARLLLRSNTLNYGTYKLVHRILVKVNTGYLSDIQNENEHLVETYFKIVPSGIALFCLENGQDFIKIGLGQNLELNTVKYGYDMDFLATIDSLDINFYCLEKNKGQHLNYNDLIFNNTNNLIMFYNESAKSNECFNDTAQFEFDPARKILKINAGGLSFKRNKNYMFILDTIHLNETYYQ</sequence>
<gene>
    <name evidence="1" type="ORF">BpHYR1_019699</name>
</gene>
<dbReference type="EMBL" id="REGN01013619">
    <property type="protein sequence ID" value="RMZ93696.1"/>
    <property type="molecule type" value="Genomic_DNA"/>
</dbReference>
<evidence type="ECO:0000313" key="1">
    <source>
        <dbReference type="EMBL" id="RMZ93696.1"/>
    </source>
</evidence>